<evidence type="ECO:0000313" key="10">
    <source>
        <dbReference type="EMBL" id="SMF46869.1"/>
    </source>
</evidence>
<feature type="transmembrane region" description="Helical" evidence="8">
    <location>
        <begin position="12"/>
        <end position="34"/>
    </location>
</feature>
<proteinExistence type="inferred from homology"/>
<protein>
    <submittedName>
        <fullName evidence="10">Flagellar motor protein MotB</fullName>
    </submittedName>
</protein>
<evidence type="ECO:0000313" key="11">
    <source>
        <dbReference type="Proteomes" id="UP000192907"/>
    </source>
</evidence>
<comment type="similarity">
    <text evidence="2">Belongs to the MotB family.</text>
</comment>
<keyword evidence="4 8" id="KW-0812">Transmembrane</keyword>
<dbReference type="InterPro" id="IPR036737">
    <property type="entry name" value="OmpA-like_sf"/>
</dbReference>
<dbReference type="Gene3D" id="3.30.1330.60">
    <property type="entry name" value="OmpA-like domain"/>
    <property type="match status" value="1"/>
</dbReference>
<evidence type="ECO:0000259" key="9">
    <source>
        <dbReference type="PROSITE" id="PS51123"/>
    </source>
</evidence>
<organism evidence="10 11">
    <name type="scientific">Pseudobacteriovorax antillogorgiicola</name>
    <dbReference type="NCBI Taxonomy" id="1513793"/>
    <lineage>
        <taxon>Bacteria</taxon>
        <taxon>Pseudomonadati</taxon>
        <taxon>Bdellovibrionota</taxon>
        <taxon>Oligoflexia</taxon>
        <taxon>Oligoflexales</taxon>
        <taxon>Pseudobacteriovoracaceae</taxon>
        <taxon>Pseudobacteriovorax</taxon>
    </lineage>
</organism>
<dbReference type="InterPro" id="IPR025713">
    <property type="entry name" value="MotB-like_N_dom"/>
</dbReference>
<keyword evidence="10" id="KW-0966">Cell projection</keyword>
<evidence type="ECO:0000256" key="5">
    <source>
        <dbReference type="ARBA" id="ARBA00022989"/>
    </source>
</evidence>
<dbReference type="PANTHER" id="PTHR30329:SF21">
    <property type="entry name" value="LIPOPROTEIN YIAD-RELATED"/>
    <property type="match status" value="1"/>
</dbReference>
<dbReference type="Pfam" id="PF13677">
    <property type="entry name" value="MotB_plug"/>
    <property type="match status" value="1"/>
</dbReference>
<dbReference type="CDD" id="cd07185">
    <property type="entry name" value="OmpA_C-like"/>
    <property type="match status" value="1"/>
</dbReference>
<comment type="subcellular location">
    <subcellularLocation>
        <location evidence="1">Cell membrane</location>
        <topology evidence="1">Single-pass membrane protein</topology>
    </subcellularLocation>
</comment>
<keyword evidence="11" id="KW-1185">Reference proteome</keyword>
<dbReference type="InterPro" id="IPR050330">
    <property type="entry name" value="Bact_OuterMem_StrucFunc"/>
</dbReference>
<dbReference type="STRING" id="1513793.SAMN06296036_11484"/>
<feature type="domain" description="OmpA-like" evidence="9">
    <location>
        <begin position="137"/>
        <end position="255"/>
    </location>
</feature>
<evidence type="ECO:0000256" key="2">
    <source>
        <dbReference type="ARBA" id="ARBA00008914"/>
    </source>
</evidence>
<evidence type="ECO:0000256" key="7">
    <source>
        <dbReference type="PROSITE-ProRule" id="PRU00473"/>
    </source>
</evidence>
<dbReference type="Pfam" id="PF00691">
    <property type="entry name" value="OmpA"/>
    <property type="match status" value="1"/>
</dbReference>
<evidence type="ECO:0000256" key="3">
    <source>
        <dbReference type="ARBA" id="ARBA00022475"/>
    </source>
</evidence>
<sequence>MEEEEEEQEGSGWLVSFADLMTLLFAAFVVLYGITPRGKSDQVVGVSSSIREAFIEIPDEIPEEFRKGEMYKGKITFEEVKRERTFNPAIKKFNRTESILRSRNDDMQRIEVFLDSSSKGRGIQYSLRQATEVSETEFGFSLNLLGRAFFIPGSAALSAKGMEELKSIASQLKGDAIKILVEGHTDETQTGRLSPIELGALRASRVRQVLMEHSKLDPKNIYSTSYGDSRPIASHKTKDGRLKNNRVEIHLIYQDDGRF</sequence>
<dbReference type="SUPFAM" id="SSF103088">
    <property type="entry name" value="OmpA-like"/>
    <property type="match status" value="1"/>
</dbReference>
<reference evidence="11" key="1">
    <citation type="submission" date="2017-04" db="EMBL/GenBank/DDBJ databases">
        <authorList>
            <person name="Varghese N."/>
            <person name="Submissions S."/>
        </authorList>
    </citation>
    <scope>NUCLEOTIDE SEQUENCE [LARGE SCALE GENOMIC DNA]</scope>
    <source>
        <strain evidence="11">RKEM611</strain>
    </source>
</reference>
<gene>
    <name evidence="10" type="ORF">SAMN06296036_11484</name>
</gene>
<dbReference type="AlphaFoldDB" id="A0A1Y6CBP0"/>
<evidence type="ECO:0000256" key="6">
    <source>
        <dbReference type="ARBA" id="ARBA00023136"/>
    </source>
</evidence>
<dbReference type="InterPro" id="IPR006665">
    <property type="entry name" value="OmpA-like"/>
</dbReference>
<name>A0A1Y6CBP0_9BACT</name>
<evidence type="ECO:0000256" key="4">
    <source>
        <dbReference type="ARBA" id="ARBA00022692"/>
    </source>
</evidence>
<dbReference type="PROSITE" id="PS51123">
    <property type="entry name" value="OMPA_2"/>
    <property type="match status" value="1"/>
</dbReference>
<dbReference type="Proteomes" id="UP000192907">
    <property type="component" value="Unassembled WGS sequence"/>
</dbReference>
<keyword evidence="10" id="KW-0969">Cilium</keyword>
<evidence type="ECO:0000256" key="1">
    <source>
        <dbReference type="ARBA" id="ARBA00004162"/>
    </source>
</evidence>
<dbReference type="GO" id="GO:0005886">
    <property type="term" value="C:plasma membrane"/>
    <property type="evidence" value="ECO:0007669"/>
    <property type="project" value="UniProtKB-SubCell"/>
</dbReference>
<dbReference type="PANTHER" id="PTHR30329">
    <property type="entry name" value="STATOR ELEMENT OF FLAGELLAR MOTOR COMPLEX"/>
    <property type="match status" value="1"/>
</dbReference>
<keyword evidence="10" id="KW-0282">Flagellum</keyword>
<keyword evidence="5 8" id="KW-1133">Transmembrane helix</keyword>
<accession>A0A1Y6CBP0</accession>
<dbReference type="EMBL" id="FWZT01000014">
    <property type="protein sequence ID" value="SMF46869.1"/>
    <property type="molecule type" value="Genomic_DNA"/>
</dbReference>
<evidence type="ECO:0000256" key="8">
    <source>
        <dbReference type="SAM" id="Phobius"/>
    </source>
</evidence>
<keyword evidence="6 7" id="KW-0472">Membrane</keyword>
<keyword evidence="3" id="KW-1003">Cell membrane</keyword>